<comment type="caution">
    <text evidence="1">The sequence shown here is derived from an EMBL/GenBank/DDBJ whole genome shotgun (WGS) entry which is preliminary data.</text>
</comment>
<sequence length="105" mass="11654">MINEKRHTIFKRESDDLELGVEVPLIKALTGCSISVPLLGGEKMTLSFEDIIYPGYEKIIPGQGMPKSKEGGRRGDLKLKFLVDFPTDLTDEQRSEAVSILNDSS</sequence>
<organism evidence="1 2">
    <name type="scientific">Camellia lanceoleosa</name>
    <dbReference type="NCBI Taxonomy" id="1840588"/>
    <lineage>
        <taxon>Eukaryota</taxon>
        <taxon>Viridiplantae</taxon>
        <taxon>Streptophyta</taxon>
        <taxon>Embryophyta</taxon>
        <taxon>Tracheophyta</taxon>
        <taxon>Spermatophyta</taxon>
        <taxon>Magnoliopsida</taxon>
        <taxon>eudicotyledons</taxon>
        <taxon>Gunneridae</taxon>
        <taxon>Pentapetalae</taxon>
        <taxon>asterids</taxon>
        <taxon>Ericales</taxon>
        <taxon>Theaceae</taxon>
        <taxon>Camellia</taxon>
    </lineage>
</organism>
<protein>
    <submittedName>
        <fullName evidence="1">Uncharacterized protein</fullName>
    </submittedName>
</protein>
<dbReference type="Proteomes" id="UP001060215">
    <property type="component" value="Chromosome 3"/>
</dbReference>
<evidence type="ECO:0000313" key="2">
    <source>
        <dbReference type="Proteomes" id="UP001060215"/>
    </source>
</evidence>
<evidence type="ECO:0000313" key="1">
    <source>
        <dbReference type="EMBL" id="KAI8024671.1"/>
    </source>
</evidence>
<accession>A0ACC0IKM5</accession>
<gene>
    <name evidence="1" type="ORF">LOK49_LG02G02851</name>
</gene>
<dbReference type="EMBL" id="CM045760">
    <property type="protein sequence ID" value="KAI8024671.1"/>
    <property type="molecule type" value="Genomic_DNA"/>
</dbReference>
<proteinExistence type="predicted"/>
<name>A0ACC0IKM5_9ERIC</name>
<reference evidence="1 2" key="1">
    <citation type="journal article" date="2022" name="Plant J.">
        <title>Chromosome-level genome of Camellia lanceoleosa provides a valuable resource for understanding genome evolution and self-incompatibility.</title>
        <authorList>
            <person name="Gong W."/>
            <person name="Xiao S."/>
            <person name="Wang L."/>
            <person name="Liao Z."/>
            <person name="Chang Y."/>
            <person name="Mo W."/>
            <person name="Hu G."/>
            <person name="Li W."/>
            <person name="Zhao G."/>
            <person name="Zhu H."/>
            <person name="Hu X."/>
            <person name="Ji K."/>
            <person name="Xiang X."/>
            <person name="Song Q."/>
            <person name="Yuan D."/>
            <person name="Jin S."/>
            <person name="Zhang L."/>
        </authorList>
    </citation>
    <scope>NUCLEOTIDE SEQUENCE [LARGE SCALE GENOMIC DNA]</scope>
    <source>
        <strain evidence="1">SQ_2022a</strain>
    </source>
</reference>
<keyword evidence="2" id="KW-1185">Reference proteome</keyword>